<dbReference type="EMBL" id="JAEFBK010000009">
    <property type="protein sequence ID" value="KAG7570296.1"/>
    <property type="molecule type" value="Genomic_DNA"/>
</dbReference>
<accession>A0A8T2AC15</accession>
<dbReference type="CDD" id="cd22157">
    <property type="entry name" value="F-box_AtFBW1-like"/>
    <property type="match status" value="1"/>
</dbReference>
<evidence type="ECO:0000313" key="3">
    <source>
        <dbReference type="Proteomes" id="UP000694240"/>
    </source>
</evidence>
<comment type="caution">
    <text evidence="2">The sequence shown here is derived from an EMBL/GenBank/DDBJ whole genome shotgun (WGS) entry which is preliminary data.</text>
</comment>
<dbReference type="InterPro" id="IPR013187">
    <property type="entry name" value="F-box-assoc_dom_typ3"/>
</dbReference>
<protein>
    <submittedName>
        <fullName evidence="2">F-box domain</fullName>
    </submittedName>
</protein>
<proteinExistence type="predicted"/>
<dbReference type="NCBIfam" id="TIGR01640">
    <property type="entry name" value="F_box_assoc_1"/>
    <property type="match status" value="1"/>
</dbReference>
<evidence type="ECO:0000259" key="1">
    <source>
        <dbReference type="PROSITE" id="PS50181"/>
    </source>
</evidence>
<dbReference type="PROSITE" id="PS50181">
    <property type="entry name" value="FBOX"/>
    <property type="match status" value="1"/>
</dbReference>
<dbReference type="Pfam" id="PF00646">
    <property type="entry name" value="F-box"/>
    <property type="match status" value="1"/>
</dbReference>
<evidence type="ECO:0000313" key="2">
    <source>
        <dbReference type="EMBL" id="KAG7570295.1"/>
    </source>
</evidence>
<dbReference type="SMART" id="SM00256">
    <property type="entry name" value="FBOX"/>
    <property type="match status" value="1"/>
</dbReference>
<dbReference type="EMBL" id="JAEFBK010000009">
    <property type="protein sequence ID" value="KAG7570295.1"/>
    <property type="molecule type" value="Genomic_DNA"/>
</dbReference>
<dbReference type="PANTHER" id="PTHR31111">
    <property type="entry name" value="BNAA05G37150D PROTEIN-RELATED"/>
    <property type="match status" value="1"/>
</dbReference>
<keyword evidence="3" id="KW-1185">Reference proteome</keyword>
<sequence>MQTREIMGGKEKNLNPMDYLVTDLLEEILLGLPLKSVFRFKTVSKQWRSILESRRFVDMRLKKVQKKLKILAVGEGQTKSGFEGDEEIEMIYLHCDDATEPSLTFDGLVCIPKPGWINVLNPSTRQLRRFPCSPDHPVSPFCLNRQLRAWPYLTFFPGNWAMGFGRDKVNGCYKVVRMCFDPVEECEVLDLETGEWRKLIPPGPPFHDMDVGRKSACVNGSIYWLKLLWDFKLLALNLHTLEFRNVSVPHKWFSLDTQIMNLEDRLAIAKTKGGPEWELEILSLMDSEEELWSKTYSITLASIIIGLPWEHSWFTVVTVSKLGNLVLYDKHKRLFKYNTKTNEICCLSSNISVISLCLENLAPLRSDSGHHPDDYKIRISSCGLCLKHPEAGISTVAVDR</sequence>
<dbReference type="PANTHER" id="PTHR31111:SF113">
    <property type="entry name" value="F-BOX ASSOCIATED UBIQUITINATION EFFECTOR FAMILY PROTEIN"/>
    <property type="match status" value="1"/>
</dbReference>
<gene>
    <name evidence="2" type="ORF">ISN45_Aa04g029040</name>
</gene>
<dbReference type="InterPro" id="IPR017451">
    <property type="entry name" value="F-box-assoc_interact_dom"/>
</dbReference>
<dbReference type="AlphaFoldDB" id="A0A8T2AC15"/>
<reference evidence="2 3" key="1">
    <citation type="submission" date="2020-12" db="EMBL/GenBank/DDBJ databases">
        <title>Concerted genomic and epigenomic changes stabilize Arabidopsis allopolyploids.</title>
        <authorList>
            <person name="Chen Z."/>
        </authorList>
    </citation>
    <scope>NUCLEOTIDE SEQUENCE [LARGE SCALE GENOMIC DNA]</scope>
    <source>
        <strain evidence="2">Allo738</strain>
        <tissue evidence="2">Leaf</tissue>
    </source>
</reference>
<feature type="domain" description="F-box" evidence="1">
    <location>
        <begin position="14"/>
        <end position="64"/>
    </location>
</feature>
<dbReference type="EMBL" id="JAEFBK010000009">
    <property type="protein sequence ID" value="KAG7570294.1"/>
    <property type="molecule type" value="Genomic_DNA"/>
</dbReference>
<dbReference type="InterPro" id="IPR001810">
    <property type="entry name" value="F-box_dom"/>
</dbReference>
<dbReference type="Pfam" id="PF08268">
    <property type="entry name" value="FBA_3"/>
    <property type="match status" value="1"/>
</dbReference>
<organism evidence="2 3">
    <name type="scientific">Arabidopsis thaliana x Arabidopsis arenosa</name>
    <dbReference type="NCBI Taxonomy" id="1240361"/>
    <lineage>
        <taxon>Eukaryota</taxon>
        <taxon>Viridiplantae</taxon>
        <taxon>Streptophyta</taxon>
        <taxon>Embryophyta</taxon>
        <taxon>Tracheophyta</taxon>
        <taxon>Spermatophyta</taxon>
        <taxon>Magnoliopsida</taxon>
        <taxon>eudicotyledons</taxon>
        <taxon>Gunneridae</taxon>
        <taxon>Pentapetalae</taxon>
        <taxon>rosids</taxon>
        <taxon>malvids</taxon>
        <taxon>Brassicales</taxon>
        <taxon>Brassicaceae</taxon>
        <taxon>Camelineae</taxon>
        <taxon>Arabidopsis</taxon>
    </lineage>
</organism>
<name>A0A8T2AC15_9BRAS</name>
<dbReference type="Proteomes" id="UP000694240">
    <property type="component" value="Chromosome 9"/>
</dbReference>